<protein>
    <submittedName>
        <fullName evidence="1">Uncharacterized protein</fullName>
    </submittedName>
</protein>
<dbReference type="OMA" id="INMQPNN"/>
<name>A0A1J1HAK4_PLARL</name>
<organism evidence="1 2">
    <name type="scientific">Plasmodium relictum</name>
    <dbReference type="NCBI Taxonomy" id="85471"/>
    <lineage>
        <taxon>Eukaryota</taxon>
        <taxon>Sar</taxon>
        <taxon>Alveolata</taxon>
        <taxon>Apicomplexa</taxon>
        <taxon>Aconoidasida</taxon>
        <taxon>Haemosporida</taxon>
        <taxon>Plasmodiidae</taxon>
        <taxon>Plasmodium</taxon>
        <taxon>Plasmodium (Haemamoeba)</taxon>
    </lineage>
</organism>
<dbReference type="KEGG" id="prel:PRELSG_1418800"/>
<reference evidence="1 2" key="1">
    <citation type="submission" date="2015-04" db="EMBL/GenBank/DDBJ databases">
        <authorList>
            <consortium name="Pathogen Informatics"/>
        </authorList>
    </citation>
    <scope>NUCLEOTIDE SEQUENCE [LARGE SCALE GENOMIC DNA]</scope>
    <source>
        <strain evidence="1 2">SGS1</strain>
    </source>
</reference>
<evidence type="ECO:0000313" key="1">
    <source>
        <dbReference type="EMBL" id="CRH02460.1"/>
    </source>
</evidence>
<dbReference type="OrthoDB" id="371315at2759"/>
<dbReference type="InterPro" id="IPR023093">
    <property type="entry name" value="ScpA-like_C"/>
</dbReference>
<sequence length="620" mass="73186">MDNSNSTEEKNLLIYDKTSKVGCIYFLGISSNLYRGKIILKKNTINDRIVRYTNLNDNLILIKNGNFNFKQTAILIKGITIFLHRQLEVLLTDFYAMYKKCVFNNFNINNDLNRMMKKLKINKSFKIKKKILSLQDSNRNGTELHMNTTNYLNKNKNMANINDLMLKESSGLYINDYNFDNDGIHNEENIIYQDILTNASSFEYSKFNNFYTINNGMKNFNTKVSTDKTEMQSNIKNVSKFNLLEDTKNETNKNIEKFNYSTNSLFANTNINRKSFSYKDINNTILRNGCDINSKINNNYETVNNKNIKNNKKRFFEEVDEEIILKDNVWNELKINKKKKKNNEYFDENLENINHFFNLLNNNKKSNSNNMSFLNFYELTKNCTTLDSRRELHNIFMCLIENENGNKQPNNFKLIQTKSSISSLNGRSSNNLNFEELREKFNDYFLNVNLENNQDKNKISKKSVDSFINITDNIDYNFDKMSDFYNINSEQKKIKEQEQEIYLNNKTENNTSFQNNNSNYTLSENFRDTISVPSSKLVNRRSFTSAQHKYDEELLKLKNYICKLSNKFQNTMEFEHIFPFNKTTDKNASLIFYNLLVLASNDEIELIQNFPNNKILIRVF</sequence>
<proteinExistence type="predicted"/>
<gene>
    <name evidence="1" type="ORF">PRELSG_1418800</name>
</gene>
<dbReference type="EMBL" id="LN835309">
    <property type="protein sequence ID" value="CRH02460.1"/>
    <property type="molecule type" value="Genomic_DNA"/>
</dbReference>
<accession>A0A1J1HAK4</accession>
<dbReference type="VEuPathDB" id="PlasmoDB:PRELSG_1418800"/>
<dbReference type="AlphaFoldDB" id="A0A1J1HAK4"/>
<dbReference type="Gene3D" id="1.10.10.580">
    <property type="entry name" value="Structural maintenance of chromosome 1. Chain E"/>
    <property type="match status" value="1"/>
</dbReference>
<dbReference type="GeneID" id="39738620"/>
<evidence type="ECO:0000313" key="2">
    <source>
        <dbReference type="Proteomes" id="UP000220158"/>
    </source>
</evidence>
<dbReference type="RefSeq" id="XP_028534980.1">
    <property type="nucleotide sequence ID" value="XM_028679248.1"/>
</dbReference>
<keyword evidence="2" id="KW-1185">Reference proteome</keyword>
<dbReference type="Proteomes" id="UP000220158">
    <property type="component" value="Chromosome 14"/>
</dbReference>